<evidence type="ECO:0000256" key="4">
    <source>
        <dbReference type="ARBA" id="ARBA00022741"/>
    </source>
</evidence>
<gene>
    <name evidence="9" type="ORF">FA13DRAFT_1749703</name>
</gene>
<evidence type="ECO:0000256" key="6">
    <source>
        <dbReference type="RuleBase" id="RU362119"/>
    </source>
</evidence>
<dbReference type="SUPFAM" id="SSF56300">
    <property type="entry name" value="Metallo-dependent phosphatases"/>
    <property type="match status" value="1"/>
</dbReference>
<dbReference type="InterPro" id="IPR029052">
    <property type="entry name" value="Metallo-depent_PP-like"/>
</dbReference>
<dbReference type="Gene3D" id="3.90.780.10">
    <property type="entry name" value="5'-Nucleotidase, C-terminal domain"/>
    <property type="match status" value="1"/>
</dbReference>
<dbReference type="SUPFAM" id="SSF55816">
    <property type="entry name" value="5'-nucleotidase (syn. UDP-sugar hydrolase), C-terminal domain"/>
    <property type="match status" value="1"/>
</dbReference>
<keyword evidence="3 6" id="KW-0732">Signal</keyword>
<dbReference type="InterPro" id="IPR006179">
    <property type="entry name" value="5_nucleotidase/apyrase"/>
</dbReference>
<dbReference type="Pfam" id="PF02872">
    <property type="entry name" value="5_nucleotid_C"/>
    <property type="match status" value="1"/>
</dbReference>
<name>A0A4Y7RJA1_COPMI</name>
<feature type="domain" description="5'-Nucleotidase C-terminal" evidence="8">
    <location>
        <begin position="385"/>
        <end position="551"/>
    </location>
</feature>
<dbReference type="Proteomes" id="UP000298030">
    <property type="component" value="Unassembled WGS sequence"/>
</dbReference>
<dbReference type="Pfam" id="PF00149">
    <property type="entry name" value="Metallophos"/>
    <property type="match status" value="1"/>
</dbReference>
<dbReference type="InterPro" id="IPR006146">
    <property type="entry name" value="5'-Nucleotdase_CS"/>
</dbReference>
<keyword evidence="5 6" id="KW-0378">Hydrolase</keyword>
<dbReference type="FunFam" id="3.60.21.10:FF:000020">
    <property type="entry name" value="NT5E isoform 4"/>
    <property type="match status" value="1"/>
</dbReference>
<dbReference type="InterPro" id="IPR004843">
    <property type="entry name" value="Calcineurin-like_PHP"/>
</dbReference>
<keyword evidence="10" id="KW-1185">Reference proteome</keyword>
<dbReference type="GO" id="GO:0046872">
    <property type="term" value="F:metal ion binding"/>
    <property type="evidence" value="ECO:0007669"/>
    <property type="project" value="UniProtKB-KW"/>
</dbReference>
<dbReference type="PANTHER" id="PTHR11575:SF24">
    <property type="entry name" value="5'-NUCLEOTIDASE"/>
    <property type="match status" value="1"/>
</dbReference>
<dbReference type="PRINTS" id="PR01607">
    <property type="entry name" value="APYRASEFAMLY"/>
</dbReference>
<comment type="similarity">
    <text evidence="1 6">Belongs to the 5'-nucleotidase family.</text>
</comment>
<dbReference type="InterPro" id="IPR008334">
    <property type="entry name" value="5'-Nucleotdase_C"/>
</dbReference>
<feature type="signal peptide" evidence="6">
    <location>
        <begin position="1"/>
        <end position="20"/>
    </location>
</feature>
<protein>
    <submittedName>
        <fullName evidence="9">Metallo-dependent phosphatase</fullName>
    </submittedName>
</protein>
<dbReference type="PROSITE" id="PS00786">
    <property type="entry name" value="5_NUCLEOTIDASE_2"/>
    <property type="match status" value="1"/>
</dbReference>
<accession>A0A4Y7RJA1</accession>
<evidence type="ECO:0000259" key="8">
    <source>
        <dbReference type="Pfam" id="PF02872"/>
    </source>
</evidence>
<evidence type="ECO:0000313" key="9">
    <source>
        <dbReference type="EMBL" id="TEB08820.1"/>
    </source>
</evidence>
<dbReference type="GO" id="GO:0009166">
    <property type="term" value="P:nucleotide catabolic process"/>
    <property type="evidence" value="ECO:0007669"/>
    <property type="project" value="InterPro"/>
</dbReference>
<organism evidence="9 10">
    <name type="scientific">Coprinellus micaceus</name>
    <name type="common">Glistening ink-cap mushroom</name>
    <name type="synonym">Coprinus micaceus</name>
    <dbReference type="NCBI Taxonomy" id="71717"/>
    <lineage>
        <taxon>Eukaryota</taxon>
        <taxon>Fungi</taxon>
        <taxon>Dikarya</taxon>
        <taxon>Basidiomycota</taxon>
        <taxon>Agaricomycotina</taxon>
        <taxon>Agaricomycetes</taxon>
        <taxon>Agaricomycetidae</taxon>
        <taxon>Agaricales</taxon>
        <taxon>Agaricineae</taxon>
        <taxon>Psathyrellaceae</taxon>
        <taxon>Coprinellus</taxon>
    </lineage>
</organism>
<evidence type="ECO:0000256" key="2">
    <source>
        <dbReference type="ARBA" id="ARBA00022723"/>
    </source>
</evidence>
<dbReference type="Gene3D" id="3.60.21.10">
    <property type="match status" value="1"/>
</dbReference>
<evidence type="ECO:0000256" key="1">
    <source>
        <dbReference type="ARBA" id="ARBA00006654"/>
    </source>
</evidence>
<dbReference type="AlphaFoldDB" id="A0A4Y7RJA1"/>
<keyword evidence="4 6" id="KW-0547">Nucleotide-binding</keyword>
<dbReference type="InterPro" id="IPR036907">
    <property type="entry name" value="5'-Nucleotdase_C_sf"/>
</dbReference>
<reference evidence="9 10" key="1">
    <citation type="journal article" date="2019" name="Nat. Ecol. Evol.">
        <title>Megaphylogeny resolves global patterns of mushroom evolution.</title>
        <authorList>
            <person name="Varga T."/>
            <person name="Krizsan K."/>
            <person name="Foldi C."/>
            <person name="Dima B."/>
            <person name="Sanchez-Garcia M."/>
            <person name="Sanchez-Ramirez S."/>
            <person name="Szollosi G.J."/>
            <person name="Szarkandi J.G."/>
            <person name="Papp V."/>
            <person name="Albert L."/>
            <person name="Andreopoulos W."/>
            <person name="Angelini C."/>
            <person name="Antonin V."/>
            <person name="Barry K.W."/>
            <person name="Bougher N.L."/>
            <person name="Buchanan P."/>
            <person name="Buyck B."/>
            <person name="Bense V."/>
            <person name="Catcheside P."/>
            <person name="Chovatia M."/>
            <person name="Cooper J."/>
            <person name="Damon W."/>
            <person name="Desjardin D."/>
            <person name="Finy P."/>
            <person name="Geml J."/>
            <person name="Haridas S."/>
            <person name="Hughes K."/>
            <person name="Justo A."/>
            <person name="Karasinski D."/>
            <person name="Kautmanova I."/>
            <person name="Kiss B."/>
            <person name="Kocsube S."/>
            <person name="Kotiranta H."/>
            <person name="LaButti K.M."/>
            <person name="Lechner B.E."/>
            <person name="Liimatainen K."/>
            <person name="Lipzen A."/>
            <person name="Lukacs Z."/>
            <person name="Mihaltcheva S."/>
            <person name="Morgado L.N."/>
            <person name="Niskanen T."/>
            <person name="Noordeloos M.E."/>
            <person name="Ohm R.A."/>
            <person name="Ortiz-Santana B."/>
            <person name="Ovrebo C."/>
            <person name="Racz N."/>
            <person name="Riley R."/>
            <person name="Savchenko A."/>
            <person name="Shiryaev A."/>
            <person name="Soop K."/>
            <person name="Spirin V."/>
            <person name="Szebenyi C."/>
            <person name="Tomsovsky M."/>
            <person name="Tulloss R.E."/>
            <person name="Uehling J."/>
            <person name="Grigoriev I.V."/>
            <person name="Vagvolgyi C."/>
            <person name="Papp T."/>
            <person name="Martin F.M."/>
            <person name="Miettinen O."/>
            <person name="Hibbett D.S."/>
            <person name="Nagy L.G."/>
        </authorList>
    </citation>
    <scope>NUCLEOTIDE SEQUENCE [LARGE SCALE GENOMIC DNA]</scope>
    <source>
        <strain evidence="9 10">FP101781</strain>
    </source>
</reference>
<dbReference type="CDD" id="cd07409">
    <property type="entry name" value="MPP_CD73_N"/>
    <property type="match status" value="1"/>
</dbReference>
<dbReference type="EMBL" id="QPFP01000539">
    <property type="protein sequence ID" value="TEB08820.1"/>
    <property type="molecule type" value="Genomic_DNA"/>
</dbReference>
<feature type="chain" id="PRO_5021511749" evidence="6">
    <location>
        <begin position="21"/>
        <end position="599"/>
    </location>
</feature>
<dbReference type="GO" id="GO:0000166">
    <property type="term" value="F:nucleotide binding"/>
    <property type="evidence" value="ECO:0007669"/>
    <property type="project" value="UniProtKB-KW"/>
</dbReference>
<dbReference type="PANTHER" id="PTHR11575">
    <property type="entry name" value="5'-NUCLEOTIDASE-RELATED"/>
    <property type="match status" value="1"/>
</dbReference>
<dbReference type="OrthoDB" id="7722975at2759"/>
<evidence type="ECO:0000313" key="10">
    <source>
        <dbReference type="Proteomes" id="UP000298030"/>
    </source>
</evidence>
<proteinExistence type="inferred from homology"/>
<feature type="domain" description="Calcineurin-like phosphoesterase" evidence="7">
    <location>
        <begin position="75"/>
        <end position="293"/>
    </location>
</feature>
<evidence type="ECO:0000256" key="5">
    <source>
        <dbReference type="ARBA" id="ARBA00022801"/>
    </source>
</evidence>
<evidence type="ECO:0000259" key="7">
    <source>
        <dbReference type="Pfam" id="PF00149"/>
    </source>
</evidence>
<dbReference type="GO" id="GO:0016788">
    <property type="term" value="F:hydrolase activity, acting on ester bonds"/>
    <property type="evidence" value="ECO:0007669"/>
    <property type="project" value="InterPro"/>
</dbReference>
<comment type="caution">
    <text evidence="9">The sequence shown here is derived from an EMBL/GenBank/DDBJ whole genome shotgun (WGS) entry which is preliminary data.</text>
</comment>
<sequence length="599" mass="64631">MKSTLLLSAVLSSALALVAARPEPVHVDRLVSRSYYEEEARLVRRGSGFANGGSRGNSGKDRFGSLKNKKNFEISFYHVNDVHAHLDEFRPSGSSCTDPSRGCVGGYPRIKSVIDQHRPTKKNSLFLNAGDEFQGTLFYSIYKGEATSSILNQLGFDAMTLGNHEFDDGDDTLATFLSNLTFPVISANVHSTNRKLQRNIAPYKVFSAGKYRGFDLAIVAVTTETTKSISNPGEGTTFEDPVAAVKRTVAYIKRHHRNVKRFVALTHIGYSQDIALAQESTDISLIIGGHSHTLLADNTTAGAQGPYPTIVKNKKGEEVFVVTSYRWGEYLSYIDLEFDSRGRVVRYEGAPIHLENTNNATKAEDAKLKAEVQNWAKGFEPFTKQVLGECTLGDLTGDVIAGMSPSNTTSPFTGNTTAPANGEIFAGGIMNAGGIRSAIDAGDITMRQVLETFPFGNALVELKFSSSDLWNVFESIVSKSSVFNPGTAVTSFVQVSSSIRFTYDASGPVGSRLVSLTVANGEAVNKDESKTYIIATIDFLATGGDGFWPAFSPSEFVTLDTLDQAFVNYLKGLGGLQGTADGLANLSIELDGRIATVTA</sequence>
<dbReference type="STRING" id="71717.A0A4Y7RJA1"/>
<evidence type="ECO:0000256" key="3">
    <source>
        <dbReference type="ARBA" id="ARBA00022729"/>
    </source>
</evidence>
<keyword evidence="2" id="KW-0479">Metal-binding</keyword>